<organism evidence="3 4">
    <name type="scientific">Faecalibacterium wellingii</name>
    <dbReference type="NCBI Taxonomy" id="2929491"/>
    <lineage>
        <taxon>Bacteria</taxon>
        <taxon>Bacillati</taxon>
        <taxon>Bacillota</taxon>
        <taxon>Clostridia</taxon>
        <taxon>Eubacteriales</taxon>
        <taxon>Oscillospiraceae</taxon>
        <taxon>Faecalibacterium</taxon>
    </lineage>
</organism>
<dbReference type="InterPro" id="IPR050807">
    <property type="entry name" value="TransReg_Diox_bact_type"/>
</dbReference>
<dbReference type="EMBL" id="JBBFGL010000010">
    <property type="protein sequence ID" value="MEJ5196566.1"/>
    <property type="molecule type" value="Genomic_DNA"/>
</dbReference>
<dbReference type="Pfam" id="PF01381">
    <property type="entry name" value="HTH_3"/>
    <property type="match status" value="1"/>
</dbReference>
<evidence type="ECO:0000313" key="3">
    <source>
        <dbReference type="EMBL" id="MEJ5196566.1"/>
    </source>
</evidence>
<dbReference type="SUPFAM" id="SSF47413">
    <property type="entry name" value="lambda repressor-like DNA-binding domains"/>
    <property type="match status" value="1"/>
</dbReference>
<gene>
    <name evidence="3" type="ORF">WF834_10380</name>
</gene>
<dbReference type="InterPro" id="IPR010982">
    <property type="entry name" value="Lambda_DNA-bd_dom_sf"/>
</dbReference>
<dbReference type="GO" id="GO:0005829">
    <property type="term" value="C:cytosol"/>
    <property type="evidence" value="ECO:0007669"/>
    <property type="project" value="TreeGrafter"/>
</dbReference>
<protein>
    <submittedName>
        <fullName evidence="3">Helix-turn-helix transcriptional regulator</fullName>
    </submittedName>
</protein>
<dbReference type="AlphaFoldDB" id="A0AB35Y8A1"/>
<sequence>MARRIAQASYRFFITRPGNVKIGTIGQNHWNDDVIPFFPQERYNTIEVMMMPNADAIALGKQIKAVRKAMKMTQEQLALKSNVSVKYIANIENGKQNPSFDILSAILHVLPLSLDSVINPNLSEAERECRELESIYFACPPEMRKTLLDATRSLAIHLTELSEQNKNT</sequence>
<evidence type="ECO:0000256" key="1">
    <source>
        <dbReference type="ARBA" id="ARBA00023125"/>
    </source>
</evidence>
<dbReference type="Proteomes" id="UP001373196">
    <property type="component" value="Unassembled WGS sequence"/>
</dbReference>
<dbReference type="SMART" id="SM00530">
    <property type="entry name" value="HTH_XRE"/>
    <property type="match status" value="1"/>
</dbReference>
<dbReference type="PANTHER" id="PTHR46797:SF1">
    <property type="entry name" value="METHYLPHOSPHONATE SYNTHASE"/>
    <property type="match status" value="1"/>
</dbReference>
<dbReference type="GO" id="GO:0003700">
    <property type="term" value="F:DNA-binding transcription factor activity"/>
    <property type="evidence" value="ECO:0007669"/>
    <property type="project" value="TreeGrafter"/>
</dbReference>
<dbReference type="CDD" id="cd00093">
    <property type="entry name" value="HTH_XRE"/>
    <property type="match status" value="1"/>
</dbReference>
<dbReference type="Gene3D" id="1.10.260.40">
    <property type="entry name" value="lambda repressor-like DNA-binding domains"/>
    <property type="match status" value="1"/>
</dbReference>
<dbReference type="InterPro" id="IPR001387">
    <property type="entry name" value="Cro/C1-type_HTH"/>
</dbReference>
<feature type="domain" description="HTH cro/C1-type" evidence="2">
    <location>
        <begin position="63"/>
        <end position="117"/>
    </location>
</feature>
<keyword evidence="1" id="KW-0238">DNA-binding</keyword>
<reference evidence="3" key="1">
    <citation type="submission" date="2024-03" db="EMBL/GenBank/DDBJ databases">
        <authorList>
            <person name="Plomp N."/>
            <person name="Harmsen H.J."/>
        </authorList>
    </citation>
    <scope>NUCLEOTIDE SEQUENCE</scope>
    <source>
        <strain evidence="3">HTF-128</strain>
    </source>
</reference>
<proteinExistence type="predicted"/>
<comment type="caution">
    <text evidence="3">The sequence shown here is derived from an EMBL/GenBank/DDBJ whole genome shotgun (WGS) entry which is preliminary data.</text>
</comment>
<dbReference type="PANTHER" id="PTHR46797">
    <property type="entry name" value="HTH-TYPE TRANSCRIPTIONAL REGULATOR"/>
    <property type="match status" value="1"/>
</dbReference>
<dbReference type="PROSITE" id="PS50943">
    <property type="entry name" value="HTH_CROC1"/>
    <property type="match status" value="1"/>
</dbReference>
<name>A0AB35Y8A1_9FIRM</name>
<evidence type="ECO:0000313" key="4">
    <source>
        <dbReference type="Proteomes" id="UP001373196"/>
    </source>
</evidence>
<evidence type="ECO:0000259" key="2">
    <source>
        <dbReference type="PROSITE" id="PS50943"/>
    </source>
</evidence>
<dbReference type="RefSeq" id="WP_339395858.1">
    <property type="nucleotide sequence ID" value="NZ_JBBFGL010000010.1"/>
</dbReference>
<accession>A0AB35Y8A1</accession>
<dbReference type="GO" id="GO:0003677">
    <property type="term" value="F:DNA binding"/>
    <property type="evidence" value="ECO:0007669"/>
    <property type="project" value="UniProtKB-KW"/>
</dbReference>